<gene>
    <name evidence="1" type="primary">65</name>
    <name evidence="1" type="ORF">PBI_121Q_65</name>
</gene>
<dbReference type="EMBL" id="KM507819">
    <property type="protein sequence ID" value="AIT13962.1"/>
    <property type="molecule type" value="Genomic_DNA"/>
</dbReference>
<organism evidence="1 2">
    <name type="scientific">Escherichia phage 121Q</name>
    <dbReference type="NCBI Taxonomy" id="1555202"/>
    <lineage>
        <taxon>Viruses</taxon>
        <taxon>Duplodnaviria</taxon>
        <taxon>Heunggongvirae</taxon>
        <taxon>Uroviricota</taxon>
        <taxon>Caudoviricetes</taxon>
        <taxon>Asteriusvirus</taxon>
        <taxon>Asteriusvirus av121Q</taxon>
    </lineage>
</organism>
<proteinExistence type="predicted"/>
<protein>
    <submittedName>
        <fullName evidence="1">Uncharacterized protein</fullName>
    </submittedName>
</protein>
<keyword evidence="2" id="KW-1185">Reference proteome</keyword>
<dbReference type="Proteomes" id="UP000029889">
    <property type="component" value="Segment"/>
</dbReference>
<dbReference type="KEGG" id="vg:22111105"/>
<dbReference type="OrthoDB" id="5984at10239"/>
<name>A0A097EWZ5_9CAUD</name>
<reference evidence="1 2" key="1">
    <citation type="submission" date="2014-09" db="EMBL/GenBank/DDBJ databases">
        <authorList>
            <person name="Lapin J.S."/>
            <person name="Pope W.H."/>
            <person name="Hua J."/>
            <person name="Ford M.E."/>
            <person name="Conway J.F."/>
            <person name="Hatfull G.F."/>
            <person name="Hendrix R.W."/>
        </authorList>
    </citation>
    <scope>NUCLEOTIDE SEQUENCE [LARGE SCALE GENOMIC DNA]</scope>
</reference>
<dbReference type="GeneID" id="22111105"/>
<dbReference type="RefSeq" id="YP_009101659.1">
    <property type="nucleotide sequence ID" value="NC_025447.1"/>
</dbReference>
<evidence type="ECO:0000313" key="1">
    <source>
        <dbReference type="EMBL" id="AIT13962.1"/>
    </source>
</evidence>
<evidence type="ECO:0000313" key="2">
    <source>
        <dbReference type="Proteomes" id="UP000029889"/>
    </source>
</evidence>
<sequence>MKGKYFFIENGKEVEIQEFNYNYVLNSLLKQYDRSSNKKYIYNVIVRRTYDSLGNPLFDVKTLSLDEIYFDNKRLKVLDLMKDKIHFSNIRIDPNMPVPPLEREYREWKEGRAKPRLDLVQTSPDVPAPIVLKKKPINPDDSRIDDIERWVEFPSTIEKNSVKVLDWFVNLPVCAQEIGTKIQQISERQLDLNSALQQHSDYIRMLMNNLTVALETLFPLKPTFTQKLFGKTDIKVQPSDLPKVMKALNEAVKYDTNKFSGLSTMFSELRNEVNEIKNELEYGKLGCEYALRCVDDAFEYELTLERIMKMGITTSMTETSIIATSKQYQVDMNRMVDIQTITIPLIINRLQSQTGKAVDESTVEIIRNLAYGNKE</sequence>
<accession>A0A097EWZ5</accession>